<sequence length="109" mass="12993">MAYHPQTNGQTEIFNREIKQILEKVVNPNRKDWSTKLDEALWAYRTAFKTPFVVYDKPCHLLVELEHKAFWVIKKLQIDQKSAGNNRLLELNEIDKLRTQSYENAKLYK</sequence>
<comment type="caution">
    <text evidence="1">The sequence shown here is derived from an EMBL/GenBank/DDBJ whole genome shotgun (WGS) entry which is preliminary data.</text>
</comment>
<dbReference type="AlphaFoldDB" id="A0A5B6W708"/>
<dbReference type="OrthoDB" id="999223at2759"/>
<dbReference type="EMBL" id="SMMG02000004">
    <property type="protein sequence ID" value="KAA3477420.1"/>
    <property type="molecule type" value="Genomic_DNA"/>
</dbReference>
<organism evidence="1 2">
    <name type="scientific">Gossypium australe</name>
    <dbReference type="NCBI Taxonomy" id="47621"/>
    <lineage>
        <taxon>Eukaryota</taxon>
        <taxon>Viridiplantae</taxon>
        <taxon>Streptophyta</taxon>
        <taxon>Embryophyta</taxon>
        <taxon>Tracheophyta</taxon>
        <taxon>Spermatophyta</taxon>
        <taxon>Magnoliopsida</taxon>
        <taxon>eudicotyledons</taxon>
        <taxon>Gunneridae</taxon>
        <taxon>Pentapetalae</taxon>
        <taxon>rosids</taxon>
        <taxon>malvids</taxon>
        <taxon>Malvales</taxon>
        <taxon>Malvaceae</taxon>
        <taxon>Malvoideae</taxon>
        <taxon>Gossypium</taxon>
    </lineage>
</organism>
<dbReference type="Gene3D" id="3.30.420.10">
    <property type="entry name" value="Ribonuclease H-like superfamily/Ribonuclease H"/>
    <property type="match status" value="1"/>
</dbReference>
<evidence type="ECO:0000313" key="1">
    <source>
        <dbReference type="EMBL" id="KAA3477420.1"/>
    </source>
</evidence>
<dbReference type="InterPro" id="IPR052160">
    <property type="entry name" value="Gypsy_RT_Integrase-like"/>
</dbReference>
<dbReference type="InterPro" id="IPR036397">
    <property type="entry name" value="RNaseH_sf"/>
</dbReference>
<name>A0A5B6W708_9ROSI</name>
<dbReference type="PANTHER" id="PTHR47266">
    <property type="entry name" value="ENDONUCLEASE-RELATED"/>
    <property type="match status" value="1"/>
</dbReference>
<dbReference type="InterPro" id="IPR012337">
    <property type="entry name" value="RNaseH-like_sf"/>
</dbReference>
<reference evidence="1" key="1">
    <citation type="submission" date="2019-08" db="EMBL/GenBank/DDBJ databases">
        <authorList>
            <person name="Liu F."/>
        </authorList>
    </citation>
    <scope>NUCLEOTIDE SEQUENCE [LARGE SCALE GENOMIC DNA]</scope>
    <source>
        <strain evidence="1">PA1801</strain>
        <tissue evidence="1">Leaf</tissue>
    </source>
</reference>
<dbReference type="Proteomes" id="UP000325315">
    <property type="component" value="Unassembled WGS sequence"/>
</dbReference>
<accession>A0A5B6W708</accession>
<protein>
    <submittedName>
        <fullName evidence="1">Protein NYNRIN-like</fullName>
    </submittedName>
</protein>
<dbReference type="SUPFAM" id="SSF53098">
    <property type="entry name" value="Ribonuclease H-like"/>
    <property type="match status" value="1"/>
</dbReference>
<gene>
    <name evidence="1" type="ORF">EPI10_011307</name>
</gene>
<keyword evidence="2" id="KW-1185">Reference proteome</keyword>
<dbReference type="GO" id="GO:0003676">
    <property type="term" value="F:nucleic acid binding"/>
    <property type="evidence" value="ECO:0007669"/>
    <property type="project" value="InterPro"/>
</dbReference>
<evidence type="ECO:0000313" key="2">
    <source>
        <dbReference type="Proteomes" id="UP000325315"/>
    </source>
</evidence>
<proteinExistence type="predicted"/>